<gene>
    <name evidence="2" type="ORF">AVEN_147848_1</name>
</gene>
<evidence type="ECO:0000313" key="3">
    <source>
        <dbReference type="Proteomes" id="UP000499080"/>
    </source>
</evidence>
<dbReference type="OrthoDB" id="7489730at2759"/>
<proteinExistence type="predicted"/>
<dbReference type="EMBL" id="BGPR01000235">
    <property type="protein sequence ID" value="GBM06910.1"/>
    <property type="molecule type" value="Genomic_DNA"/>
</dbReference>
<keyword evidence="3" id="KW-1185">Reference proteome</keyword>
<evidence type="ECO:0000313" key="2">
    <source>
        <dbReference type="EMBL" id="GBM06910.1"/>
    </source>
</evidence>
<dbReference type="AlphaFoldDB" id="A0A4Y2CR68"/>
<protein>
    <submittedName>
        <fullName evidence="2">Uncharacterized protein</fullName>
    </submittedName>
</protein>
<evidence type="ECO:0000256" key="1">
    <source>
        <dbReference type="SAM" id="MobiDB-lite"/>
    </source>
</evidence>
<sequence>MTKKKSTPAENEKGNQSVTMKTKIGTLQMVEATLSRALTSHAQYETVMKCLNQQEDTKNIIELNTRAQERLKELETILKEDQDRWLKEYGMIVITDFADNQPPISFDISFNPGNNTNQTEEATEMADETMKEDNEVAFCSPVEESVTPIIEEEFKTQGKRRRSSRSQLDEDKVAKKKPNVVATAPLTDLSNNSAKVPNFEINIPPVVIKNYLEFKFLLKRLNETKNLKCRAKPVGEFMHVFTNYPKDHRDLTEPERAKYPVLCCTVKG</sequence>
<organism evidence="2 3">
    <name type="scientific">Araneus ventricosus</name>
    <name type="common">Orbweaver spider</name>
    <name type="synonym">Epeira ventricosa</name>
    <dbReference type="NCBI Taxonomy" id="182803"/>
    <lineage>
        <taxon>Eukaryota</taxon>
        <taxon>Metazoa</taxon>
        <taxon>Ecdysozoa</taxon>
        <taxon>Arthropoda</taxon>
        <taxon>Chelicerata</taxon>
        <taxon>Arachnida</taxon>
        <taxon>Araneae</taxon>
        <taxon>Araneomorphae</taxon>
        <taxon>Entelegynae</taxon>
        <taxon>Araneoidea</taxon>
        <taxon>Araneidae</taxon>
        <taxon>Araneus</taxon>
    </lineage>
</organism>
<accession>A0A4Y2CR68</accession>
<reference evidence="2 3" key="1">
    <citation type="journal article" date="2019" name="Sci. Rep.">
        <title>Orb-weaving spider Araneus ventricosus genome elucidates the spidroin gene catalogue.</title>
        <authorList>
            <person name="Kono N."/>
            <person name="Nakamura H."/>
            <person name="Ohtoshi R."/>
            <person name="Moran D.A.P."/>
            <person name="Shinohara A."/>
            <person name="Yoshida Y."/>
            <person name="Fujiwara M."/>
            <person name="Mori M."/>
            <person name="Tomita M."/>
            <person name="Arakawa K."/>
        </authorList>
    </citation>
    <scope>NUCLEOTIDE SEQUENCE [LARGE SCALE GENOMIC DNA]</scope>
</reference>
<dbReference type="Proteomes" id="UP000499080">
    <property type="component" value="Unassembled WGS sequence"/>
</dbReference>
<name>A0A4Y2CR68_ARAVE</name>
<comment type="caution">
    <text evidence="2">The sequence shown here is derived from an EMBL/GenBank/DDBJ whole genome shotgun (WGS) entry which is preliminary data.</text>
</comment>
<feature type="region of interest" description="Disordered" evidence="1">
    <location>
        <begin position="154"/>
        <end position="176"/>
    </location>
</feature>